<protein>
    <recommendedName>
        <fullName evidence="2">histidine kinase</fullName>
        <ecNumber evidence="2">2.7.13.3</ecNumber>
    </recommendedName>
</protein>
<dbReference type="InterPro" id="IPR029016">
    <property type="entry name" value="GAF-like_dom_sf"/>
</dbReference>
<evidence type="ECO:0000313" key="8">
    <source>
        <dbReference type="Proteomes" id="UP000185924"/>
    </source>
</evidence>
<dbReference type="PRINTS" id="PR00344">
    <property type="entry name" value="BCTRLSENSOR"/>
</dbReference>
<dbReference type="AlphaFoldDB" id="A0A1N6XH19"/>
<evidence type="ECO:0000259" key="6">
    <source>
        <dbReference type="PROSITE" id="PS50109"/>
    </source>
</evidence>
<dbReference type="InterPro" id="IPR005467">
    <property type="entry name" value="His_kinase_dom"/>
</dbReference>
<dbReference type="OrthoDB" id="9811889at2"/>
<dbReference type="SUPFAM" id="SSF47384">
    <property type="entry name" value="Homodimeric domain of signal transducing histidine kinase"/>
    <property type="match status" value="1"/>
</dbReference>
<dbReference type="EC" id="2.7.13.3" evidence="2"/>
<evidence type="ECO:0000313" key="7">
    <source>
        <dbReference type="EMBL" id="SIR01531.1"/>
    </source>
</evidence>
<dbReference type="Gene3D" id="3.30.565.10">
    <property type="entry name" value="Histidine kinase-like ATPase, C-terminal domain"/>
    <property type="match status" value="1"/>
</dbReference>
<dbReference type="InterPro" id="IPR004358">
    <property type="entry name" value="Sig_transdc_His_kin-like_C"/>
</dbReference>
<dbReference type="Gene3D" id="1.10.287.130">
    <property type="match status" value="1"/>
</dbReference>
<comment type="catalytic activity">
    <reaction evidence="1">
        <text>ATP + protein L-histidine = ADP + protein N-phospho-L-histidine.</text>
        <dbReference type="EC" id="2.7.13.3"/>
    </reaction>
</comment>
<keyword evidence="3" id="KW-0597">Phosphoprotein</keyword>
<dbReference type="RefSeq" id="WP_076422050.1">
    <property type="nucleotide sequence ID" value="NZ_FTNM01000002.1"/>
</dbReference>
<accession>A0A1N6XH19</accession>
<dbReference type="CDD" id="cd00082">
    <property type="entry name" value="HisKA"/>
    <property type="match status" value="1"/>
</dbReference>
<evidence type="ECO:0000256" key="2">
    <source>
        <dbReference type="ARBA" id="ARBA00012438"/>
    </source>
</evidence>
<proteinExistence type="predicted"/>
<evidence type="ECO:0000256" key="3">
    <source>
        <dbReference type="ARBA" id="ARBA00022553"/>
    </source>
</evidence>
<dbReference type="Proteomes" id="UP000185924">
    <property type="component" value="Unassembled WGS sequence"/>
</dbReference>
<gene>
    <name evidence="7" type="ORF">SAMN05421545_2133</name>
</gene>
<dbReference type="Pfam" id="PF02518">
    <property type="entry name" value="HATPase_c"/>
    <property type="match status" value="1"/>
</dbReference>
<reference evidence="8" key="1">
    <citation type="submission" date="2017-01" db="EMBL/GenBank/DDBJ databases">
        <authorList>
            <person name="Varghese N."/>
            <person name="Submissions S."/>
        </authorList>
    </citation>
    <scope>NUCLEOTIDE SEQUENCE [LARGE SCALE GENOMIC DNA]</scope>
    <source>
        <strain evidence="8">DM9</strain>
    </source>
</reference>
<sequence>MDNLLILEPMPDQETVQHEEFQRLIDLSELDLDYGNLSDSFKDLVRLAAHVAGTEISLVNLLDAYTQWTVAGYGFPTGNMPRKDSVCQYAIAQSDPLEVKDLMQDERFMNLRSLKSNPDLKYYFGLPLRTKRGYNIGTLCVLDRNIKELSPEKIELLKIIAGEIVHRLVVHQVMQSMHHKLEEAEQVNRRVAHDIRGPVGGIVGLADLILKKGEKNKLPEVLNFMSLIYKSGNSILKLADEILTGNEETSAPDTSVLSENELNLNTLRERLLELYQPQATDKGITFDVEIDAMQADRPFPKKRLMQITGNLISNAFKFTPPLGGVTVQLRLENLENKSLLHIRVSDTGIGLTEEQVSGVMQGKSSSTTGTKGEQGYGLGLQLVKHLLDGLHGSMTVVSSPGEGTAFDIKIPIPLPRPQ</sequence>
<keyword evidence="4" id="KW-0808">Transferase</keyword>
<organism evidence="7 8">
    <name type="scientific">Pontibacter lucknowensis</name>
    <dbReference type="NCBI Taxonomy" id="1077936"/>
    <lineage>
        <taxon>Bacteria</taxon>
        <taxon>Pseudomonadati</taxon>
        <taxon>Bacteroidota</taxon>
        <taxon>Cytophagia</taxon>
        <taxon>Cytophagales</taxon>
        <taxon>Hymenobacteraceae</taxon>
        <taxon>Pontibacter</taxon>
    </lineage>
</organism>
<evidence type="ECO:0000256" key="5">
    <source>
        <dbReference type="ARBA" id="ARBA00022777"/>
    </source>
</evidence>
<dbReference type="EMBL" id="FTNM01000002">
    <property type="protein sequence ID" value="SIR01531.1"/>
    <property type="molecule type" value="Genomic_DNA"/>
</dbReference>
<dbReference type="PROSITE" id="PS50109">
    <property type="entry name" value="HIS_KIN"/>
    <property type="match status" value="1"/>
</dbReference>
<dbReference type="SUPFAM" id="SSF55874">
    <property type="entry name" value="ATPase domain of HSP90 chaperone/DNA topoisomerase II/histidine kinase"/>
    <property type="match status" value="1"/>
</dbReference>
<feature type="domain" description="Histidine kinase" evidence="6">
    <location>
        <begin position="190"/>
        <end position="414"/>
    </location>
</feature>
<dbReference type="InterPro" id="IPR003018">
    <property type="entry name" value="GAF"/>
</dbReference>
<dbReference type="STRING" id="1077936.SAMN05421545_2133"/>
<evidence type="ECO:0000256" key="4">
    <source>
        <dbReference type="ARBA" id="ARBA00022679"/>
    </source>
</evidence>
<dbReference type="InterPro" id="IPR003594">
    <property type="entry name" value="HATPase_dom"/>
</dbReference>
<keyword evidence="8" id="KW-1185">Reference proteome</keyword>
<dbReference type="Gene3D" id="3.30.450.40">
    <property type="match status" value="1"/>
</dbReference>
<dbReference type="InterPro" id="IPR036097">
    <property type="entry name" value="HisK_dim/P_sf"/>
</dbReference>
<keyword evidence="5 7" id="KW-0418">Kinase</keyword>
<dbReference type="SMART" id="SM00065">
    <property type="entry name" value="GAF"/>
    <property type="match status" value="1"/>
</dbReference>
<dbReference type="InterPro" id="IPR036890">
    <property type="entry name" value="HATPase_C_sf"/>
</dbReference>
<dbReference type="SUPFAM" id="SSF55781">
    <property type="entry name" value="GAF domain-like"/>
    <property type="match status" value="1"/>
</dbReference>
<dbReference type="InterPro" id="IPR003661">
    <property type="entry name" value="HisK_dim/P_dom"/>
</dbReference>
<dbReference type="GO" id="GO:0000155">
    <property type="term" value="F:phosphorelay sensor kinase activity"/>
    <property type="evidence" value="ECO:0007669"/>
    <property type="project" value="InterPro"/>
</dbReference>
<dbReference type="PANTHER" id="PTHR43047">
    <property type="entry name" value="TWO-COMPONENT HISTIDINE PROTEIN KINASE"/>
    <property type="match status" value="1"/>
</dbReference>
<dbReference type="SMART" id="SM00387">
    <property type="entry name" value="HATPase_c"/>
    <property type="match status" value="1"/>
</dbReference>
<evidence type="ECO:0000256" key="1">
    <source>
        <dbReference type="ARBA" id="ARBA00000085"/>
    </source>
</evidence>
<name>A0A1N6XH19_9BACT</name>